<name>A0A2G0CJT8_9BACT</name>
<sequence length="762" mass="81742">MGSDKHSPGTGVPWSSHCPMIRPALLAVLLMFCRFLAAQFALQPAQPTATGADGEPLPLAWMGGLNAPQWMATDLDGDGLQDLYLFDRAGDAQIALRGDGSGNYRPAPELTAGFPTDLHAWVILRDYDGDGIDDLFTYAASSDGLRIYRGFRSGEGWLTFGPVPDYAGLRYPFGNGTVPIFITSIDYPAIDDLDGDGDLDILTFSVAGGYVEYFRNQSVERGFGRDTLLFTLEDECWGGFFESGLTSALDLAAAPGECARSQRPGLPVEPRHSGSTVLTLDYDGDGLKDIMLGDISFEYLVLGRNTGSREEAYISRQDPTWNSDGTVAEIPFFPGAYHLDIDQDGVKDLVASPSQTLNAEDVNVGWYYRNRGTDAAPEFAFRDSQLLVRQSLDFGSGSRPAIFDYDADGRPDIVVGNTENYSPDGRINSRLRLIRNVTPPGGPAAFVLADDDYLRLSRFQSTTSAFTATFGDLDGDGDQDAIVGERSGQLIYLENTAGAGRPATFDEPVFSYMGLDAGQMAVPDIADLDRDGLPDLVVGGYDGRIRFYRNVGTPTAPRYDPDTGAPGNALQLGGINTNRPGFSTGYPSPVVITYPDRFLLVTGNRAGTLEAYSFTDYTQPFTELEDTVAAVDVGSFSVPAVGNLDGDGLLDFVLGNERGGLSYYRSDLPAGEPTTGTAFPGAADFPLSAFPNPATTFVRLGGLPGSRVQHIRVISGVGQVVREFTVPGLREYSADLSGLPAGIYLLQVEATAGTAAVRIVLR</sequence>
<dbReference type="SUPFAM" id="SSF69318">
    <property type="entry name" value="Integrin alpha N-terminal domain"/>
    <property type="match status" value="2"/>
</dbReference>
<dbReference type="PANTHER" id="PTHR44103:SF1">
    <property type="entry name" value="PROPROTEIN CONVERTASE P"/>
    <property type="match status" value="1"/>
</dbReference>
<evidence type="ECO:0000313" key="3">
    <source>
        <dbReference type="Proteomes" id="UP000226437"/>
    </source>
</evidence>
<dbReference type="NCBIfam" id="TIGR04183">
    <property type="entry name" value="Por_Secre_tail"/>
    <property type="match status" value="1"/>
</dbReference>
<dbReference type="InterPro" id="IPR026444">
    <property type="entry name" value="Secre_tail"/>
</dbReference>
<dbReference type="InterPro" id="IPR028994">
    <property type="entry name" value="Integrin_alpha_N"/>
</dbReference>
<dbReference type="OrthoDB" id="9816120at2"/>
<dbReference type="InterPro" id="IPR013517">
    <property type="entry name" value="FG-GAP"/>
</dbReference>
<dbReference type="Pfam" id="PF13517">
    <property type="entry name" value="FG-GAP_3"/>
    <property type="match status" value="2"/>
</dbReference>
<dbReference type="Gene3D" id="2.130.10.130">
    <property type="entry name" value="Integrin alpha, N-terminal"/>
    <property type="match status" value="1"/>
</dbReference>
<accession>A0A2G0CJT8</accession>
<evidence type="ECO:0000313" key="2">
    <source>
        <dbReference type="EMBL" id="PHL00237.1"/>
    </source>
</evidence>
<dbReference type="PANTHER" id="PTHR44103">
    <property type="entry name" value="PROPROTEIN CONVERTASE P"/>
    <property type="match status" value="1"/>
</dbReference>
<dbReference type="AlphaFoldDB" id="A0A2G0CJT8"/>
<gene>
    <name evidence="2" type="ORF">CGL56_04150</name>
</gene>
<evidence type="ECO:0000256" key="1">
    <source>
        <dbReference type="ARBA" id="ARBA00022729"/>
    </source>
</evidence>
<protein>
    <recommendedName>
        <fullName evidence="4">Secretion system C-terminal sorting domain-containing protein</fullName>
    </recommendedName>
</protein>
<dbReference type="Proteomes" id="UP000226437">
    <property type="component" value="Unassembled WGS sequence"/>
</dbReference>
<reference evidence="2 3" key="1">
    <citation type="submission" date="2017-10" db="EMBL/GenBank/DDBJ databases">
        <title>The draft genome sequence of Lewinella marina KCTC 32374.</title>
        <authorList>
            <person name="Wang K."/>
        </authorList>
    </citation>
    <scope>NUCLEOTIDE SEQUENCE [LARGE SCALE GENOMIC DNA]</scope>
    <source>
        <strain evidence="2 3">MKG-38</strain>
    </source>
</reference>
<keyword evidence="1" id="KW-0732">Signal</keyword>
<organism evidence="2 3">
    <name type="scientific">Neolewinella marina</name>
    <dbReference type="NCBI Taxonomy" id="438751"/>
    <lineage>
        <taxon>Bacteria</taxon>
        <taxon>Pseudomonadati</taxon>
        <taxon>Bacteroidota</taxon>
        <taxon>Saprospiria</taxon>
        <taxon>Saprospirales</taxon>
        <taxon>Lewinellaceae</taxon>
        <taxon>Neolewinella</taxon>
    </lineage>
</organism>
<dbReference type="EMBL" id="PDLO01000001">
    <property type="protein sequence ID" value="PHL00237.1"/>
    <property type="molecule type" value="Genomic_DNA"/>
</dbReference>
<evidence type="ECO:0008006" key="4">
    <source>
        <dbReference type="Google" id="ProtNLM"/>
    </source>
</evidence>
<proteinExistence type="predicted"/>
<comment type="caution">
    <text evidence="2">The sequence shown here is derived from an EMBL/GenBank/DDBJ whole genome shotgun (WGS) entry which is preliminary data.</text>
</comment>
<keyword evidence="3" id="KW-1185">Reference proteome</keyword>